<organism evidence="1 2">
    <name type="scientific">Delftia acidovorans</name>
    <name type="common">Pseudomonas acidovorans</name>
    <name type="synonym">Comamonas acidovorans</name>
    <dbReference type="NCBI Taxonomy" id="80866"/>
    <lineage>
        <taxon>Bacteria</taxon>
        <taxon>Pseudomonadati</taxon>
        <taxon>Pseudomonadota</taxon>
        <taxon>Betaproteobacteria</taxon>
        <taxon>Burkholderiales</taxon>
        <taxon>Comamonadaceae</taxon>
        <taxon>Delftia</taxon>
    </lineage>
</organism>
<accession>A0A7T2S2P1</accession>
<sequence>MDALQRSLSIEVKNPAAEVLASRHYQYDKADVTQIDSAQGRTDCTG</sequence>
<name>A0A7T2S2P1_DELAC</name>
<gene>
    <name evidence="1" type="ORF">I6G66_26070</name>
</gene>
<evidence type="ECO:0000313" key="2">
    <source>
        <dbReference type="Proteomes" id="UP000594778"/>
    </source>
</evidence>
<reference evidence="1 2" key="1">
    <citation type="submission" date="2020-12" db="EMBL/GenBank/DDBJ databases">
        <title>FDA dAtabase for Regulatory Grade micrObial Sequences (FDA-ARGOS): Supporting development and validation of Infectious Disease Dx tests.</title>
        <authorList>
            <person name="Sproer C."/>
            <person name="Gronow S."/>
            <person name="Severitt S."/>
            <person name="Schroder I."/>
            <person name="Tallon L."/>
            <person name="Sadzewicz L."/>
            <person name="Zhao X."/>
            <person name="Boylan J."/>
            <person name="Ott S."/>
            <person name="Bowen H."/>
            <person name="Vavikolanu K."/>
            <person name="Mehta A."/>
            <person name="Aluvathingal J."/>
            <person name="Nadendla S."/>
            <person name="Lowell S."/>
            <person name="Myers T."/>
            <person name="Yan Y."/>
            <person name="Sichtig H."/>
        </authorList>
    </citation>
    <scope>NUCLEOTIDE SEQUENCE [LARGE SCALE GENOMIC DNA]</scope>
    <source>
        <strain evidence="1 2">FDAARGOS_909</strain>
    </source>
</reference>
<proteinExistence type="predicted"/>
<evidence type="ECO:0000313" key="1">
    <source>
        <dbReference type="EMBL" id="QPS07704.1"/>
    </source>
</evidence>
<dbReference type="Proteomes" id="UP000594778">
    <property type="component" value="Chromosome"/>
</dbReference>
<protein>
    <submittedName>
        <fullName evidence="1">Uncharacterized protein</fullName>
    </submittedName>
</protein>
<dbReference type="AlphaFoldDB" id="A0A7T2S2P1"/>
<dbReference type="EMBL" id="CP065668">
    <property type="protein sequence ID" value="QPS07704.1"/>
    <property type="molecule type" value="Genomic_DNA"/>
</dbReference>